<dbReference type="AlphaFoldDB" id="X1T075"/>
<feature type="non-terminal residue" evidence="2">
    <location>
        <position position="1"/>
    </location>
</feature>
<comment type="caution">
    <text evidence="2">The sequence shown here is derived from an EMBL/GenBank/DDBJ whole genome shotgun (WGS) entry which is preliminary data.</text>
</comment>
<evidence type="ECO:0000256" key="1">
    <source>
        <dbReference type="SAM" id="MobiDB-lite"/>
    </source>
</evidence>
<evidence type="ECO:0000313" key="2">
    <source>
        <dbReference type="EMBL" id="GAI98588.1"/>
    </source>
</evidence>
<sequence length="58" mass="6504">IVREVVPFSSLIAWKETFKHGETGTGEQGRHFGQSGMRALERQFTSSAEEQEMDTCEG</sequence>
<name>X1T075_9ZZZZ</name>
<accession>X1T075</accession>
<feature type="compositionally biased region" description="Acidic residues" evidence="1">
    <location>
        <begin position="49"/>
        <end position="58"/>
    </location>
</feature>
<organism evidence="2">
    <name type="scientific">marine sediment metagenome</name>
    <dbReference type="NCBI Taxonomy" id="412755"/>
    <lineage>
        <taxon>unclassified sequences</taxon>
        <taxon>metagenomes</taxon>
        <taxon>ecological metagenomes</taxon>
    </lineage>
</organism>
<gene>
    <name evidence="2" type="ORF">S12H4_37348</name>
</gene>
<feature type="region of interest" description="Disordered" evidence="1">
    <location>
        <begin position="21"/>
        <end position="58"/>
    </location>
</feature>
<proteinExistence type="predicted"/>
<reference evidence="2" key="1">
    <citation type="journal article" date="2014" name="Front. Microbiol.">
        <title>High frequency of phylogenetically diverse reductive dehalogenase-homologous genes in deep subseafloor sedimentary metagenomes.</title>
        <authorList>
            <person name="Kawai M."/>
            <person name="Futagami T."/>
            <person name="Toyoda A."/>
            <person name="Takaki Y."/>
            <person name="Nishi S."/>
            <person name="Hori S."/>
            <person name="Arai W."/>
            <person name="Tsubouchi T."/>
            <person name="Morono Y."/>
            <person name="Uchiyama I."/>
            <person name="Ito T."/>
            <person name="Fujiyama A."/>
            <person name="Inagaki F."/>
            <person name="Takami H."/>
        </authorList>
    </citation>
    <scope>NUCLEOTIDE SEQUENCE</scope>
    <source>
        <strain evidence="2">Expedition CK06-06</strain>
    </source>
</reference>
<protein>
    <submittedName>
        <fullName evidence="2">Uncharacterized protein</fullName>
    </submittedName>
</protein>
<dbReference type="EMBL" id="BARW01022362">
    <property type="protein sequence ID" value="GAI98588.1"/>
    <property type="molecule type" value="Genomic_DNA"/>
</dbReference>